<evidence type="ECO:0000313" key="3">
    <source>
        <dbReference type="Proteomes" id="UP001058974"/>
    </source>
</evidence>
<dbReference type="Proteomes" id="UP001058974">
    <property type="component" value="Chromosome 3"/>
</dbReference>
<keyword evidence="3" id="KW-1185">Reference proteome</keyword>
<sequence length="111" mass="12404">MLYSTITGDCSTPKNSFLRPMAIRCNDEAHLVLVTVEPEGFPAKPHVPERKFIIFNIVCDELLLGIPYKAWWVVALALLCLGVAFAVPCFLPLYLLPKNQVLQSDRVSKTS</sequence>
<keyword evidence="1" id="KW-1133">Transmembrane helix</keyword>
<proteinExistence type="predicted"/>
<name>A0A9D5AWD0_PEA</name>
<organism evidence="2 3">
    <name type="scientific">Pisum sativum</name>
    <name type="common">Garden pea</name>
    <name type="synonym">Lathyrus oleraceus</name>
    <dbReference type="NCBI Taxonomy" id="3888"/>
    <lineage>
        <taxon>Eukaryota</taxon>
        <taxon>Viridiplantae</taxon>
        <taxon>Streptophyta</taxon>
        <taxon>Embryophyta</taxon>
        <taxon>Tracheophyta</taxon>
        <taxon>Spermatophyta</taxon>
        <taxon>Magnoliopsida</taxon>
        <taxon>eudicotyledons</taxon>
        <taxon>Gunneridae</taxon>
        <taxon>Pentapetalae</taxon>
        <taxon>rosids</taxon>
        <taxon>fabids</taxon>
        <taxon>Fabales</taxon>
        <taxon>Fabaceae</taxon>
        <taxon>Papilionoideae</taxon>
        <taxon>50 kb inversion clade</taxon>
        <taxon>NPAAA clade</taxon>
        <taxon>Hologalegina</taxon>
        <taxon>IRL clade</taxon>
        <taxon>Fabeae</taxon>
        <taxon>Lathyrus</taxon>
    </lineage>
</organism>
<comment type="caution">
    <text evidence="2">The sequence shown here is derived from an EMBL/GenBank/DDBJ whole genome shotgun (WGS) entry which is preliminary data.</text>
</comment>
<evidence type="ECO:0000256" key="1">
    <source>
        <dbReference type="SAM" id="Phobius"/>
    </source>
</evidence>
<protein>
    <submittedName>
        <fullName evidence="2">Uncharacterized protein</fullName>
    </submittedName>
</protein>
<dbReference type="Gramene" id="Psat03G0055000-T2">
    <property type="protein sequence ID" value="KAI5424403.1"/>
    <property type="gene ID" value="KIW84_030550"/>
</dbReference>
<reference evidence="2 3" key="1">
    <citation type="journal article" date="2022" name="Nat. Genet.">
        <title>Improved pea reference genome and pan-genome highlight genomic features and evolutionary characteristics.</title>
        <authorList>
            <person name="Yang T."/>
            <person name="Liu R."/>
            <person name="Luo Y."/>
            <person name="Hu S."/>
            <person name="Wang D."/>
            <person name="Wang C."/>
            <person name="Pandey M.K."/>
            <person name="Ge S."/>
            <person name="Xu Q."/>
            <person name="Li N."/>
            <person name="Li G."/>
            <person name="Huang Y."/>
            <person name="Saxena R.K."/>
            <person name="Ji Y."/>
            <person name="Li M."/>
            <person name="Yan X."/>
            <person name="He Y."/>
            <person name="Liu Y."/>
            <person name="Wang X."/>
            <person name="Xiang C."/>
            <person name="Varshney R.K."/>
            <person name="Ding H."/>
            <person name="Gao S."/>
            <person name="Zong X."/>
        </authorList>
    </citation>
    <scope>NUCLEOTIDE SEQUENCE [LARGE SCALE GENOMIC DNA]</scope>
    <source>
        <strain evidence="2 3">cv. Zhongwan 6</strain>
    </source>
</reference>
<dbReference type="EMBL" id="JAMSHJ010000003">
    <property type="protein sequence ID" value="KAI5424403.1"/>
    <property type="molecule type" value="Genomic_DNA"/>
</dbReference>
<evidence type="ECO:0000313" key="2">
    <source>
        <dbReference type="EMBL" id="KAI5424403.1"/>
    </source>
</evidence>
<dbReference type="PANTHER" id="PTHR35465">
    <property type="entry name" value="CAVEOLIN-1 PROTEIN"/>
    <property type="match status" value="1"/>
</dbReference>
<keyword evidence="1" id="KW-0472">Membrane</keyword>
<feature type="transmembrane region" description="Helical" evidence="1">
    <location>
        <begin position="70"/>
        <end position="96"/>
    </location>
</feature>
<dbReference type="PANTHER" id="PTHR35465:SF1">
    <property type="entry name" value="PHOSPHATIDYLINOSITOL-GLYCAN BIOSYNTHESIS CLASS X PROTEIN"/>
    <property type="match status" value="1"/>
</dbReference>
<dbReference type="AlphaFoldDB" id="A0A9D5AWD0"/>
<gene>
    <name evidence="2" type="ORF">KIW84_030550</name>
</gene>
<keyword evidence="1" id="KW-0812">Transmembrane</keyword>
<accession>A0A9D5AWD0</accession>